<sequence>MLYCLEHELGLRIFAQPETCHSCWNDVRNGVRRAGRQYVLLLAMTMANVMHGPFKSGRNFQTLQESAQSLAHHLSDDEFNELVDSMASDKAFQESETLPNEKSELPNLPAVTKLPAFADSADEEQSVENNGLDDDDGEPDEAEVPKLRPQTKQELSALRGHMDYQKKLWRAIIAAEALVNDPKVAKRTKLAVKQILDDIAWNNIQLARELCLICSIGNWDAKHELIQEVPNDLRDFIVVLHQCGNEEPLVVAGLKSGVALNMSHLQLLHAHYKFSLPRKGQGSGKNGNVIKIDFVKALLNHLFPDMTEEEKQDLVDGMMGKKVRHVQKKAGKHSKSIIAAFNGLEQEDLREFSKMTEVAMDELRRLTELQALVEVVDWLWNVYEKLDADPADLIDRPSEELMQKIVECFDESTGFVAARKVAAGSTPPKVAAGSTPVAPPKVAAGSALAAPPKVAAASASGSVKKPLMHEKESSKDTKKVKKSSKEVTKKITKEKGK</sequence>
<organism evidence="2 4">
    <name type="scientific">Durusdinium trenchii</name>
    <dbReference type="NCBI Taxonomy" id="1381693"/>
    <lineage>
        <taxon>Eukaryota</taxon>
        <taxon>Sar</taxon>
        <taxon>Alveolata</taxon>
        <taxon>Dinophyceae</taxon>
        <taxon>Suessiales</taxon>
        <taxon>Symbiodiniaceae</taxon>
        <taxon>Durusdinium</taxon>
    </lineage>
</organism>
<evidence type="ECO:0000313" key="3">
    <source>
        <dbReference type="EMBL" id="CAK9083501.1"/>
    </source>
</evidence>
<evidence type="ECO:0000313" key="2">
    <source>
        <dbReference type="EMBL" id="CAK9074966.1"/>
    </source>
</evidence>
<accession>A0ABP0PFZ4</accession>
<feature type="region of interest" description="Disordered" evidence="1">
    <location>
        <begin position="90"/>
        <end position="109"/>
    </location>
</feature>
<feature type="region of interest" description="Disordered" evidence="1">
    <location>
        <begin position="120"/>
        <end position="153"/>
    </location>
</feature>
<comment type="caution">
    <text evidence="2">The sequence shown here is derived from an EMBL/GenBank/DDBJ whole genome shotgun (WGS) entry which is preliminary data.</text>
</comment>
<dbReference type="EMBL" id="CAXAMM010039069">
    <property type="protein sequence ID" value="CAK9083501.1"/>
    <property type="molecule type" value="Genomic_DNA"/>
</dbReference>
<feature type="compositionally biased region" description="Basic and acidic residues" evidence="1">
    <location>
        <begin position="467"/>
        <end position="497"/>
    </location>
</feature>
<name>A0ABP0PFZ4_9DINO</name>
<gene>
    <name evidence="2" type="ORF">SCF082_LOCUS36422</name>
    <name evidence="3" type="ORF">SCF082_LOCUS39634</name>
</gene>
<feature type="region of interest" description="Disordered" evidence="1">
    <location>
        <begin position="425"/>
        <end position="497"/>
    </location>
</feature>
<evidence type="ECO:0000313" key="4">
    <source>
        <dbReference type="Proteomes" id="UP001642464"/>
    </source>
</evidence>
<evidence type="ECO:0000256" key="1">
    <source>
        <dbReference type="SAM" id="MobiDB-lite"/>
    </source>
</evidence>
<reference evidence="2 4" key="1">
    <citation type="submission" date="2024-02" db="EMBL/GenBank/DDBJ databases">
        <authorList>
            <person name="Chen Y."/>
            <person name="Shah S."/>
            <person name="Dougan E. K."/>
            <person name="Thang M."/>
            <person name="Chan C."/>
        </authorList>
    </citation>
    <scope>NUCLEOTIDE SEQUENCE [LARGE SCALE GENOMIC DNA]</scope>
</reference>
<dbReference type="Proteomes" id="UP001642464">
    <property type="component" value="Unassembled WGS sequence"/>
</dbReference>
<protein>
    <submittedName>
        <fullName evidence="2">Uncharacterized protein</fullName>
    </submittedName>
</protein>
<keyword evidence="4" id="KW-1185">Reference proteome</keyword>
<proteinExistence type="predicted"/>
<dbReference type="EMBL" id="CAXAMM010035847">
    <property type="protein sequence ID" value="CAK9074966.1"/>
    <property type="molecule type" value="Genomic_DNA"/>
</dbReference>
<feature type="compositionally biased region" description="Acidic residues" evidence="1">
    <location>
        <begin position="120"/>
        <end position="142"/>
    </location>
</feature>
<feature type="compositionally biased region" description="Low complexity" evidence="1">
    <location>
        <begin position="440"/>
        <end position="465"/>
    </location>
</feature>